<dbReference type="PANTHER" id="PTHR10257">
    <property type="entry name" value="SERINE/THREONINE PROTEIN PHOSPHATASE 2A PP2A REGULATORY SUBUNIT B"/>
    <property type="match status" value="1"/>
</dbReference>
<dbReference type="PANTHER" id="PTHR10257:SF28">
    <property type="entry name" value="SERINE_THREONINE PROTEIN PHOSPHATASE 2A REGULATORY SUBUNIT"/>
    <property type="match status" value="1"/>
</dbReference>
<gene>
    <name evidence="1" type="ORF">ZIOFF_052437</name>
</gene>
<proteinExistence type="predicted"/>
<name>A0A8J5FUJ7_ZINOF</name>
<accession>A0A8J5FUJ7</accession>
<dbReference type="Proteomes" id="UP000734854">
    <property type="component" value="Unassembled WGS sequence"/>
</dbReference>
<keyword evidence="2" id="KW-1185">Reference proteome</keyword>
<dbReference type="AlphaFoldDB" id="A0A8J5FUJ7"/>
<reference evidence="1 2" key="1">
    <citation type="submission" date="2020-08" db="EMBL/GenBank/DDBJ databases">
        <title>Plant Genome Project.</title>
        <authorList>
            <person name="Zhang R.-G."/>
        </authorList>
    </citation>
    <scope>NUCLEOTIDE SEQUENCE [LARGE SCALE GENOMIC DNA]</scope>
    <source>
        <tissue evidence="1">Rhizome</tissue>
    </source>
</reference>
<evidence type="ECO:0000313" key="1">
    <source>
        <dbReference type="EMBL" id="KAG6491105.1"/>
    </source>
</evidence>
<evidence type="ECO:0000313" key="2">
    <source>
        <dbReference type="Proteomes" id="UP000734854"/>
    </source>
</evidence>
<sequence>MGFFGPRHAVKSPPLPQRKSTTLRRLFDLDSQIDALSPYPPAAPSADAETKQLLSAISYCTTAVFNFVDPAESPAQQDLKRRQLSHVLSAVREIKALPFLDEAVWKPLLAMLAANLFRPLPPPAHPSLPPDLLDEDGGGYAMALAPDWPHLHIAYDILSTAVAEADERTLRRHIDRGFLRGLVSLFQSEDPRERDRLKVVYHQLYSKLAPDRGFMRRQMVCALAHQVFDAEPRPFGTAELLEIWGSIICGFAVPLKEEHRVFLSRILVPLHKAKCVGAYHRQLAYCVTQFVAKEPGLGEVVAKGILRHWPSTNCHKEVLLLEELEELVESSDVGDLQKVAVPICNRVARCSGSTNSQVAERALCMWNNEQFVKMASRCWEQVLPAIVESVEKNIEWHWSKSVQELATSLKRMLEEVEPALYSRFLLQLQRKEADMAEEERKRKMRWERLEMA</sequence>
<dbReference type="EMBL" id="JACMSC010000014">
    <property type="protein sequence ID" value="KAG6491105.1"/>
    <property type="molecule type" value="Genomic_DNA"/>
</dbReference>
<dbReference type="FunFam" id="1.25.10.10:FF:000331">
    <property type="entry name" value="Phosphoprotein phosphatase, putative"/>
    <property type="match status" value="1"/>
</dbReference>
<evidence type="ECO:0008006" key="3">
    <source>
        <dbReference type="Google" id="ProtNLM"/>
    </source>
</evidence>
<comment type="caution">
    <text evidence="1">The sequence shown here is derived from an EMBL/GenBank/DDBJ whole genome shotgun (WGS) entry which is preliminary data.</text>
</comment>
<dbReference type="OrthoDB" id="768580at2759"/>
<dbReference type="Pfam" id="PF01603">
    <property type="entry name" value="B56"/>
    <property type="match status" value="1"/>
</dbReference>
<dbReference type="GO" id="GO:0000159">
    <property type="term" value="C:protein phosphatase type 2A complex"/>
    <property type="evidence" value="ECO:0007669"/>
    <property type="project" value="InterPro"/>
</dbReference>
<dbReference type="InterPro" id="IPR002554">
    <property type="entry name" value="PP2A_B56"/>
</dbReference>
<organism evidence="1 2">
    <name type="scientific">Zingiber officinale</name>
    <name type="common">Ginger</name>
    <name type="synonym">Amomum zingiber</name>
    <dbReference type="NCBI Taxonomy" id="94328"/>
    <lineage>
        <taxon>Eukaryota</taxon>
        <taxon>Viridiplantae</taxon>
        <taxon>Streptophyta</taxon>
        <taxon>Embryophyta</taxon>
        <taxon>Tracheophyta</taxon>
        <taxon>Spermatophyta</taxon>
        <taxon>Magnoliopsida</taxon>
        <taxon>Liliopsida</taxon>
        <taxon>Zingiberales</taxon>
        <taxon>Zingiberaceae</taxon>
        <taxon>Zingiber</taxon>
    </lineage>
</organism>
<protein>
    <recommendedName>
        <fullName evidence="3">Serine/threonine protein phosphatase 2A regulatory subunit</fullName>
    </recommendedName>
</protein>
<dbReference type="GO" id="GO:0019888">
    <property type="term" value="F:protein phosphatase regulator activity"/>
    <property type="evidence" value="ECO:0007669"/>
    <property type="project" value="InterPro"/>
</dbReference>
<dbReference type="GO" id="GO:0007165">
    <property type="term" value="P:signal transduction"/>
    <property type="evidence" value="ECO:0007669"/>
    <property type="project" value="InterPro"/>
</dbReference>